<dbReference type="Proteomes" id="UP000030949">
    <property type="component" value="Unassembled WGS sequence"/>
</dbReference>
<dbReference type="Pfam" id="PF06892">
    <property type="entry name" value="Phage_CP76"/>
    <property type="match status" value="1"/>
</dbReference>
<accession>A0A0B1YW16</accession>
<dbReference type="RefSeq" id="WP_039594714.1">
    <property type="nucleotide sequence ID" value="NZ_JQGJ02000048.1"/>
</dbReference>
<organism evidence="1 2">
    <name type="scientific">Pseudomonas frederiksbergensis</name>
    <dbReference type="NCBI Taxonomy" id="104087"/>
    <lineage>
        <taxon>Bacteria</taxon>
        <taxon>Pseudomonadati</taxon>
        <taxon>Pseudomonadota</taxon>
        <taxon>Gammaproteobacteria</taxon>
        <taxon>Pseudomonadales</taxon>
        <taxon>Pseudomonadaceae</taxon>
        <taxon>Pseudomonas</taxon>
    </lineage>
</organism>
<dbReference type="EMBL" id="JQGJ01000050">
    <property type="protein sequence ID" value="KHK61171.1"/>
    <property type="molecule type" value="Genomic_DNA"/>
</dbReference>
<comment type="caution">
    <text evidence="1">The sequence shown here is derived from an EMBL/GenBank/DDBJ whole genome shotgun (WGS) entry which is preliminary data.</text>
</comment>
<name>A0A0B1YW16_9PSED</name>
<reference evidence="2" key="1">
    <citation type="submission" date="2015-03" db="EMBL/GenBank/DDBJ databases">
        <title>Pseudomonas frederiksbergensis hydrocarbon degrader.</title>
        <authorList>
            <person name="Brown L.M."/>
            <person name="Ruiz O.N."/>
            <person name="Mueller S."/>
            <person name="Gunasekera T.S."/>
        </authorList>
    </citation>
    <scope>NUCLEOTIDE SEQUENCE [LARGE SCALE GENOMIC DNA]</scope>
    <source>
        <strain evidence="2">SI8</strain>
    </source>
</reference>
<dbReference type="GO" id="GO:0003677">
    <property type="term" value="F:DNA binding"/>
    <property type="evidence" value="ECO:0007669"/>
    <property type="project" value="InterPro"/>
</dbReference>
<protein>
    <submittedName>
        <fullName evidence="1">Rha family transcriptional regulator</fullName>
    </submittedName>
</protein>
<dbReference type="AlphaFoldDB" id="A0A0B1YW16"/>
<evidence type="ECO:0000313" key="1">
    <source>
        <dbReference type="EMBL" id="KHK61171.1"/>
    </source>
</evidence>
<dbReference type="InterPro" id="IPR009679">
    <property type="entry name" value="Phage_186_CII-like"/>
</dbReference>
<gene>
    <name evidence="1" type="ORF">JZ00_30105</name>
</gene>
<proteinExistence type="predicted"/>
<evidence type="ECO:0000313" key="2">
    <source>
        <dbReference type="Proteomes" id="UP000030949"/>
    </source>
</evidence>
<sequence length="140" mass="15459">MDEFLRACQSAVLDNEAKVLAGQMGVPHVSLLQRANPDNDAHHLTIEHLFGILLHTGDMRPLAALADQFGFDLVRKEAPEPQALTASMMHVGKEIADLTLAVHSALDDGRVTQIEKQAIRKEIDHVRHELNVMEQSVKVA</sequence>
<dbReference type="OrthoDB" id="7027160at2"/>